<sequence length="393" mass="41934">MPHDDVTLPAGDAAGLMPESGDFSDHVRLMRKAPPEVAVLVGTGACESVVAALDSLGITHVVTSVDDAHRAIAEAGPFTFMILGTDAFQDDRGVEEVRGWHRFAPAARLKLVVSGSLSDASLLVRAMRVGVNDVLNADEPAAVEISLRGGWERSRLTRERVLAIGSHPDDIEIGCGGTLLDHRRRGDSISLLTLSRGALGGNEGARIDEACTTAAVIGGQLFLGDLPDARIDAGLSTIRLIEAVVAHVDPTVVYVHSPHDSHQDHRAVSVAARSATRTVRRVFGYQSPSATNEFNPTQFVNIDSVITRKVELLKMFHSQDGRTYLEPELVVAGARYWARHLGATARYAEPFELVRSVGELRHVASAPAYISNSVIGATDGSDRVGSDLTGGFS</sequence>
<dbReference type="AlphaFoldDB" id="A0A561E8N3"/>
<reference evidence="2 3" key="1">
    <citation type="submission" date="2019-06" db="EMBL/GenBank/DDBJ databases">
        <title>Sequencing the genomes of 1000 actinobacteria strains.</title>
        <authorList>
            <person name="Klenk H.-P."/>
        </authorList>
    </citation>
    <scope>NUCLEOTIDE SEQUENCE [LARGE SCALE GENOMIC DNA]</scope>
    <source>
        <strain evidence="2 3">DSM 19560</strain>
    </source>
</reference>
<dbReference type="SUPFAM" id="SSF102588">
    <property type="entry name" value="LmbE-like"/>
    <property type="match status" value="1"/>
</dbReference>
<evidence type="ECO:0000256" key="1">
    <source>
        <dbReference type="ARBA" id="ARBA00022833"/>
    </source>
</evidence>
<dbReference type="PANTHER" id="PTHR12993:SF30">
    <property type="entry name" value="N-ACETYL-ALPHA-D-GLUCOSAMINYL L-MALATE DEACETYLASE 1"/>
    <property type="match status" value="1"/>
</dbReference>
<organism evidence="2 3">
    <name type="scientific">Rudaeicoccus suwonensis</name>
    <dbReference type="NCBI Taxonomy" id="657409"/>
    <lineage>
        <taxon>Bacteria</taxon>
        <taxon>Bacillati</taxon>
        <taxon>Actinomycetota</taxon>
        <taxon>Actinomycetes</taxon>
        <taxon>Micrococcales</taxon>
        <taxon>Dermacoccaceae</taxon>
        <taxon>Rudaeicoccus</taxon>
    </lineage>
</organism>
<evidence type="ECO:0000313" key="3">
    <source>
        <dbReference type="Proteomes" id="UP000318297"/>
    </source>
</evidence>
<dbReference type="Proteomes" id="UP000318297">
    <property type="component" value="Unassembled WGS sequence"/>
</dbReference>
<dbReference type="GO" id="GO:0016811">
    <property type="term" value="F:hydrolase activity, acting on carbon-nitrogen (but not peptide) bonds, in linear amides"/>
    <property type="evidence" value="ECO:0007669"/>
    <property type="project" value="TreeGrafter"/>
</dbReference>
<dbReference type="GO" id="GO:0016137">
    <property type="term" value="P:glycoside metabolic process"/>
    <property type="evidence" value="ECO:0007669"/>
    <property type="project" value="UniProtKB-ARBA"/>
</dbReference>
<dbReference type="OrthoDB" id="3514174at2"/>
<protein>
    <submittedName>
        <fullName evidence="2">LmbE family N-acetylglucosaminyl deacetylase</fullName>
    </submittedName>
</protein>
<evidence type="ECO:0000313" key="2">
    <source>
        <dbReference type="EMBL" id="TWE11975.1"/>
    </source>
</evidence>
<accession>A0A561E8N3</accession>
<dbReference type="Pfam" id="PF02585">
    <property type="entry name" value="PIG-L"/>
    <property type="match status" value="1"/>
</dbReference>
<gene>
    <name evidence="2" type="ORF">BKA23_0771</name>
</gene>
<name>A0A561E8N3_9MICO</name>
<dbReference type="InterPro" id="IPR003737">
    <property type="entry name" value="GlcNAc_PI_deacetylase-related"/>
</dbReference>
<dbReference type="InterPro" id="IPR024078">
    <property type="entry name" value="LmbE-like_dom_sf"/>
</dbReference>
<keyword evidence="1" id="KW-0862">Zinc</keyword>
<proteinExistence type="predicted"/>
<dbReference type="PANTHER" id="PTHR12993">
    <property type="entry name" value="N-ACETYLGLUCOSAMINYL-PHOSPHATIDYLINOSITOL DE-N-ACETYLASE-RELATED"/>
    <property type="match status" value="1"/>
</dbReference>
<dbReference type="Gene3D" id="3.40.50.10320">
    <property type="entry name" value="LmbE-like"/>
    <property type="match status" value="1"/>
</dbReference>
<comment type="caution">
    <text evidence="2">The sequence shown here is derived from an EMBL/GenBank/DDBJ whole genome shotgun (WGS) entry which is preliminary data.</text>
</comment>
<keyword evidence="3" id="KW-1185">Reference proteome</keyword>
<dbReference type="RefSeq" id="WP_145225612.1">
    <property type="nucleotide sequence ID" value="NZ_VIVQ01000001.1"/>
</dbReference>
<dbReference type="EMBL" id="VIVQ01000001">
    <property type="protein sequence ID" value="TWE11975.1"/>
    <property type="molecule type" value="Genomic_DNA"/>
</dbReference>